<reference evidence="2 3" key="1">
    <citation type="submission" date="2020-08" db="EMBL/GenBank/DDBJ databases">
        <title>Genome sequence of Weissella diestrammenae KACC 16890T.</title>
        <authorList>
            <person name="Hyun D.-W."/>
            <person name="Bae J.-W."/>
        </authorList>
    </citation>
    <scope>NUCLEOTIDE SEQUENCE [LARGE SCALE GENOMIC DNA]</scope>
    <source>
        <strain evidence="2 3">KACC 16890</strain>
    </source>
</reference>
<dbReference type="Proteomes" id="UP000515800">
    <property type="component" value="Chromosome"/>
</dbReference>
<dbReference type="Gene3D" id="1.10.10.2840">
    <property type="entry name" value="PucR C-terminal helix-turn-helix domain"/>
    <property type="match status" value="1"/>
</dbReference>
<feature type="domain" description="PucR C-terminal helix-turn-helix" evidence="1">
    <location>
        <begin position="297"/>
        <end position="353"/>
    </location>
</feature>
<sequence>MNISKKAAQELLSQNFYNQDLRLSILDTNGVVLATNTDQSAIADAEQRLVHLRHQLESNPAHSIEITDDQGDIFHFSKLYQETSVIGYFLIHGPKPLVRSQSKLILTIVTMFLNSNFKFHSSVPLTDRERLDTFLRELISADGKINPYLTSEAKYFKLNINHPLYMAAIYSDTPFTDDDPLYNLRNRINGRNTLLTPKILLIIFESKTAIEYIKQWCQPTTRVGISTKTKNLNTAYHEAIKTALLTEWLKPEKAPCQNIAQFDELKSFMPIVDAKINVQNIIDTIAHFDTTVENHELLETFWTFFQNNGRIKATADELHIHRNTLSFRLDTLSEICDLDLHSYEQRTLMYIAMVKYKTYALQSSIDIADDLLTHTLK</sequence>
<dbReference type="PANTHER" id="PTHR33744:SF15">
    <property type="entry name" value="CARBOHYDRATE DIACID REGULATOR"/>
    <property type="match status" value="1"/>
</dbReference>
<gene>
    <name evidence="2" type="ORF">H9L19_03800</name>
</gene>
<dbReference type="InterPro" id="IPR042070">
    <property type="entry name" value="PucR_C-HTH_sf"/>
</dbReference>
<evidence type="ECO:0000313" key="2">
    <source>
        <dbReference type="EMBL" id="QNN75985.1"/>
    </source>
</evidence>
<dbReference type="InterPro" id="IPR051448">
    <property type="entry name" value="CdaR-like_regulators"/>
</dbReference>
<accession>A0A7G9T7B0</accession>
<dbReference type="KEGG" id="wdi:H9L19_03800"/>
<dbReference type="PANTHER" id="PTHR33744">
    <property type="entry name" value="CARBOHYDRATE DIACID REGULATOR"/>
    <property type="match status" value="1"/>
</dbReference>
<organism evidence="2 3">
    <name type="scientific">Weissella diestrammenae</name>
    <dbReference type="NCBI Taxonomy" id="1162633"/>
    <lineage>
        <taxon>Bacteria</taxon>
        <taxon>Bacillati</taxon>
        <taxon>Bacillota</taxon>
        <taxon>Bacilli</taxon>
        <taxon>Lactobacillales</taxon>
        <taxon>Lactobacillaceae</taxon>
        <taxon>Weissella</taxon>
    </lineage>
</organism>
<proteinExistence type="predicted"/>
<keyword evidence="3" id="KW-1185">Reference proteome</keyword>
<evidence type="ECO:0000313" key="3">
    <source>
        <dbReference type="Proteomes" id="UP000515800"/>
    </source>
</evidence>
<evidence type="ECO:0000259" key="1">
    <source>
        <dbReference type="Pfam" id="PF13556"/>
    </source>
</evidence>
<protein>
    <submittedName>
        <fullName evidence="2">Helix-turn-helix domain-containing protein</fullName>
    </submittedName>
</protein>
<dbReference type="RefSeq" id="WP_187529813.1">
    <property type="nucleotide sequence ID" value="NZ_CP060724.1"/>
</dbReference>
<dbReference type="Pfam" id="PF13556">
    <property type="entry name" value="HTH_30"/>
    <property type="match status" value="1"/>
</dbReference>
<dbReference type="AlphaFoldDB" id="A0A7G9T7B0"/>
<dbReference type="EMBL" id="CP060724">
    <property type="protein sequence ID" value="QNN75985.1"/>
    <property type="molecule type" value="Genomic_DNA"/>
</dbReference>
<dbReference type="InterPro" id="IPR025736">
    <property type="entry name" value="PucR_C-HTH_dom"/>
</dbReference>
<name>A0A7G9T7B0_9LACO</name>